<feature type="compositionally biased region" description="Polar residues" evidence="1">
    <location>
        <begin position="162"/>
        <end position="177"/>
    </location>
</feature>
<organism evidence="2 3">
    <name type="scientific">Hypholoma sublateritium (strain FD-334 SS-4)</name>
    <dbReference type="NCBI Taxonomy" id="945553"/>
    <lineage>
        <taxon>Eukaryota</taxon>
        <taxon>Fungi</taxon>
        <taxon>Dikarya</taxon>
        <taxon>Basidiomycota</taxon>
        <taxon>Agaricomycotina</taxon>
        <taxon>Agaricomycetes</taxon>
        <taxon>Agaricomycetidae</taxon>
        <taxon>Agaricales</taxon>
        <taxon>Agaricineae</taxon>
        <taxon>Strophariaceae</taxon>
        <taxon>Hypholoma</taxon>
    </lineage>
</organism>
<name>A0A0D2LHZ8_HYPSF</name>
<evidence type="ECO:0000256" key="1">
    <source>
        <dbReference type="SAM" id="MobiDB-lite"/>
    </source>
</evidence>
<evidence type="ECO:0000313" key="3">
    <source>
        <dbReference type="Proteomes" id="UP000054270"/>
    </source>
</evidence>
<keyword evidence="3" id="KW-1185">Reference proteome</keyword>
<evidence type="ECO:0000313" key="2">
    <source>
        <dbReference type="EMBL" id="KJA27242.1"/>
    </source>
</evidence>
<dbReference type="Proteomes" id="UP000054270">
    <property type="component" value="Unassembled WGS sequence"/>
</dbReference>
<gene>
    <name evidence="2" type="ORF">HYPSUDRAFT_198510</name>
</gene>
<dbReference type="AlphaFoldDB" id="A0A0D2LHZ8"/>
<feature type="compositionally biased region" description="Basic and acidic residues" evidence="1">
    <location>
        <begin position="18"/>
        <end position="28"/>
    </location>
</feature>
<feature type="compositionally biased region" description="Low complexity" evidence="1">
    <location>
        <begin position="115"/>
        <end position="124"/>
    </location>
</feature>
<protein>
    <submittedName>
        <fullName evidence="2">Uncharacterized protein</fullName>
    </submittedName>
</protein>
<accession>A0A0D2LHZ8</accession>
<reference evidence="3" key="1">
    <citation type="submission" date="2014-04" db="EMBL/GenBank/DDBJ databases">
        <title>Evolutionary Origins and Diversification of the Mycorrhizal Mutualists.</title>
        <authorList>
            <consortium name="DOE Joint Genome Institute"/>
            <consortium name="Mycorrhizal Genomics Consortium"/>
            <person name="Kohler A."/>
            <person name="Kuo A."/>
            <person name="Nagy L.G."/>
            <person name="Floudas D."/>
            <person name="Copeland A."/>
            <person name="Barry K.W."/>
            <person name="Cichocki N."/>
            <person name="Veneault-Fourrey C."/>
            <person name="LaButti K."/>
            <person name="Lindquist E.A."/>
            <person name="Lipzen A."/>
            <person name="Lundell T."/>
            <person name="Morin E."/>
            <person name="Murat C."/>
            <person name="Riley R."/>
            <person name="Ohm R."/>
            <person name="Sun H."/>
            <person name="Tunlid A."/>
            <person name="Henrissat B."/>
            <person name="Grigoriev I.V."/>
            <person name="Hibbett D.S."/>
            <person name="Martin F."/>
        </authorList>
    </citation>
    <scope>NUCLEOTIDE SEQUENCE [LARGE SCALE GENOMIC DNA]</scope>
    <source>
        <strain evidence="3">FD-334 SS-4</strain>
    </source>
</reference>
<feature type="region of interest" description="Disordered" evidence="1">
    <location>
        <begin position="18"/>
        <end position="177"/>
    </location>
</feature>
<sequence>MQIILNLMANLFRESHASPHISTDRSLHCDTTAPGPDKNHTKRPGPASHPGPNATSPSHQVQRKLRTRAPARNDASPLLHSPAYSSTYLPTLQSPNSRDNLHTPAAPPRPLGLTARRAPAPSSHARTHAYARTPANSAQKKAPRGSHPPQQRPPDGAPQEPQAASLTSPSKQASPPK</sequence>
<feature type="compositionally biased region" description="Polar residues" evidence="1">
    <location>
        <begin position="83"/>
        <end position="98"/>
    </location>
</feature>
<dbReference type="EMBL" id="KN817525">
    <property type="protein sequence ID" value="KJA27242.1"/>
    <property type="molecule type" value="Genomic_DNA"/>
</dbReference>
<proteinExistence type="predicted"/>